<proteinExistence type="predicted"/>
<evidence type="ECO:0000256" key="4">
    <source>
        <dbReference type="SAM" id="SignalP"/>
    </source>
</evidence>
<evidence type="ECO:0000313" key="5">
    <source>
        <dbReference type="EMBL" id="CPR22314.1"/>
    </source>
</evidence>
<dbReference type="InterPro" id="IPR050582">
    <property type="entry name" value="HAD-like_SerB"/>
</dbReference>
<evidence type="ECO:0000256" key="2">
    <source>
        <dbReference type="ARBA" id="ARBA00022801"/>
    </source>
</evidence>
<dbReference type="KEGG" id="fil:BN1229_v1_3757"/>
<dbReference type="Gene3D" id="3.40.50.1000">
    <property type="entry name" value="HAD superfamily/HAD-like"/>
    <property type="match status" value="1"/>
</dbReference>
<keyword evidence="1" id="KW-0479">Metal-binding</keyword>
<dbReference type="PANTHER" id="PTHR43344">
    <property type="entry name" value="PHOSPHOSERINE PHOSPHATASE"/>
    <property type="match status" value="1"/>
</dbReference>
<feature type="signal peptide" evidence="4">
    <location>
        <begin position="1"/>
        <end position="29"/>
    </location>
</feature>
<sequence>MSSSTFAKKTKIAAILAAAICFAPAQLHADMATLASWNDGPAKTAITEFVEKVTKEVGPDYVAPDERIAVFDNDGTLWAEQPMYVQLAFALDRVKALSNQHPEWKDKQPFKAVLENDIQALANSGEKGLMELLMATHAGMSTEDFEKIATDWIETARHPKTGKPYTEMVYQPMLELLTYLRDNGFKTFIVSGGGIEFMRPWTEGIYGIPPEQVVGSSIKTKYEVKDGKPTLMRLPEIDLVDDKAGKPVGINSHIGHRPIAAFGNSDGDFQMLEWTTTGNGARFGLLVHHDDAEREWAYDRKSHFGKLDKGLDEGPKRGWIINSMKSDWKCIFPYACEQAAADK</sequence>
<dbReference type="Proteomes" id="UP000033187">
    <property type="component" value="Chromosome 1"/>
</dbReference>
<evidence type="ECO:0000256" key="1">
    <source>
        <dbReference type="ARBA" id="ARBA00022723"/>
    </source>
</evidence>
<dbReference type="SUPFAM" id="SSF56784">
    <property type="entry name" value="HAD-like"/>
    <property type="match status" value="1"/>
</dbReference>
<reference evidence="6" key="1">
    <citation type="submission" date="2015-02" db="EMBL/GenBank/DDBJ databases">
        <authorList>
            <person name="Chooi Y.-H."/>
        </authorList>
    </citation>
    <scope>NUCLEOTIDE SEQUENCE [LARGE SCALE GENOMIC DNA]</scope>
    <source>
        <strain evidence="6">strain Y</strain>
    </source>
</reference>
<dbReference type="OrthoDB" id="9799365at2"/>
<gene>
    <name evidence="5" type="ORF">YBN1229_v1_3747</name>
</gene>
<keyword evidence="6" id="KW-1185">Reference proteome</keyword>
<dbReference type="GO" id="GO:0046872">
    <property type="term" value="F:metal ion binding"/>
    <property type="evidence" value="ECO:0007669"/>
    <property type="project" value="UniProtKB-KW"/>
</dbReference>
<dbReference type="AlphaFoldDB" id="A0A0D6JJZ8"/>
<evidence type="ECO:0000256" key="3">
    <source>
        <dbReference type="ARBA" id="ARBA00022842"/>
    </source>
</evidence>
<keyword evidence="2" id="KW-0378">Hydrolase</keyword>
<evidence type="ECO:0000313" key="6">
    <source>
        <dbReference type="Proteomes" id="UP000033187"/>
    </source>
</evidence>
<protein>
    <submittedName>
        <fullName evidence="5">Haloacid dehalogenase</fullName>
    </submittedName>
</protein>
<feature type="chain" id="PRO_5002306349" evidence="4">
    <location>
        <begin position="30"/>
        <end position="343"/>
    </location>
</feature>
<dbReference type="PANTHER" id="PTHR43344:SF13">
    <property type="entry name" value="PHOSPHATASE RV3661-RELATED"/>
    <property type="match status" value="1"/>
</dbReference>
<dbReference type="RefSeq" id="WP_046479406.1">
    <property type="nucleotide sequence ID" value="NZ_LN829118.1"/>
</dbReference>
<dbReference type="GO" id="GO:0016787">
    <property type="term" value="F:hydrolase activity"/>
    <property type="evidence" value="ECO:0007669"/>
    <property type="project" value="UniProtKB-KW"/>
</dbReference>
<dbReference type="KEGG" id="fiy:BN1229_v1_3747"/>
<keyword evidence="3" id="KW-0460">Magnesium</keyword>
<dbReference type="InterPro" id="IPR023214">
    <property type="entry name" value="HAD_sf"/>
</dbReference>
<name>A0A0D6JJZ8_9HYPH</name>
<dbReference type="Pfam" id="PF12710">
    <property type="entry name" value="HAD"/>
    <property type="match status" value="1"/>
</dbReference>
<dbReference type="InterPro" id="IPR036412">
    <property type="entry name" value="HAD-like_sf"/>
</dbReference>
<keyword evidence="4" id="KW-0732">Signal</keyword>
<accession>A0A0D6JJZ8</accession>
<organism evidence="5 6">
    <name type="scientific">Candidatus Filomicrobium marinum</name>
    <dbReference type="NCBI Taxonomy" id="1608628"/>
    <lineage>
        <taxon>Bacteria</taxon>
        <taxon>Pseudomonadati</taxon>
        <taxon>Pseudomonadota</taxon>
        <taxon>Alphaproteobacteria</taxon>
        <taxon>Hyphomicrobiales</taxon>
        <taxon>Hyphomicrobiaceae</taxon>
        <taxon>Filomicrobium</taxon>
    </lineage>
</organism>
<dbReference type="EMBL" id="LN829119">
    <property type="protein sequence ID" value="CPR22314.1"/>
    <property type="molecule type" value="Genomic_DNA"/>
</dbReference>